<dbReference type="Proteomes" id="UP000637695">
    <property type="component" value="Unassembled WGS sequence"/>
</dbReference>
<feature type="domain" description="Penicillin-binding protein transpeptidase" evidence="13">
    <location>
        <begin position="298"/>
        <end position="673"/>
    </location>
</feature>
<sequence>MKWRRTKSKQAKKRRNTQALQPDMPVAEAHRRQVVARTGVLYGMVFCAMSALIARLGYLQIAKGSEFRTIASTTMLSRMAVLPARGWIYDAGGNILAYDKPSFSIYLTKLPPGSGQDIAAIARRLAPAFHTTAAKILEAIQQNQDQAQVPLFRGVTNAQLAFIEEHKSELPGVNIVPEGQRVYPFGDLAGQVLGYVGSIGPQELSQYKKWHYLQNQIVGKTGIEQEYERLLQGQVGYEVVQTNNQFVPLKVLGYDPAPVPGKVLQLTLDGHLQAVAQQVVMDAVQKVNAGTNNVYNAAAVMLDVRTGGVLAMVSYPYFDPNWMLSGEAYTKHLPYLSQSSAEMNHAIQSPLYPGSTVKPANLLTALKEGVITPKTGFYDHYITRIGLSTVHDDDGHGWVDPVKAITVSCDTFFYEVGLWFGKWFGSTDASGGGPDHGKDYQTWLETDFARGINALFGGEAAFGLGQLTGIDLPNEQPGRFYIEDARQGYIRVPYDLQAAQDAIRKQGYYVNYGSPADLAYAGIGQSQEFTPIELAQYVATIANNGVRLQPHLLDKVYPPNTRLPGKAKPLFVFHPQVLGRIQAKPEYWDIVHRGMYGAVNDPSGTAYGAFIGTPYKAAGKTGTAQITIGGRQVDNSVFIGYAPYDHPQVAVAVMVPGAGYGATTAAPIARQLFDTYFKEHHEYFPKDQWEDMKVPADWSQSPAYTVPENAR</sequence>
<evidence type="ECO:0000256" key="12">
    <source>
        <dbReference type="SAM" id="Phobius"/>
    </source>
</evidence>
<feature type="transmembrane region" description="Helical" evidence="12">
    <location>
        <begin position="40"/>
        <end position="58"/>
    </location>
</feature>
<dbReference type="InterPro" id="IPR005311">
    <property type="entry name" value="PBP_dimer"/>
</dbReference>
<evidence type="ECO:0000256" key="8">
    <source>
        <dbReference type="ARBA" id="ARBA00022989"/>
    </source>
</evidence>
<gene>
    <name evidence="15" type="ORF">GCM10010885_21480</name>
</gene>
<dbReference type="InterPro" id="IPR050515">
    <property type="entry name" value="Beta-lactam/transpept"/>
</dbReference>
<evidence type="ECO:0000313" key="15">
    <source>
        <dbReference type="EMBL" id="GGJ11851.1"/>
    </source>
</evidence>
<dbReference type="PANTHER" id="PTHR30627:SF2">
    <property type="entry name" value="PEPTIDOGLYCAN D,D-TRANSPEPTIDASE MRDA"/>
    <property type="match status" value="1"/>
</dbReference>
<dbReference type="SUPFAM" id="SSF56519">
    <property type="entry name" value="Penicillin binding protein dimerisation domain"/>
    <property type="match status" value="1"/>
</dbReference>
<dbReference type="AlphaFoldDB" id="A0A917KF32"/>
<comment type="similarity">
    <text evidence="3">Belongs to the transpeptidase family.</text>
</comment>
<keyword evidence="16" id="KW-1185">Reference proteome</keyword>
<name>A0A917KF32_9BACL</name>
<dbReference type="RefSeq" id="WP_229776826.1">
    <property type="nucleotide sequence ID" value="NZ_BMOY01000040.1"/>
</dbReference>
<dbReference type="InterPro" id="IPR012338">
    <property type="entry name" value="Beta-lactam/transpept-like"/>
</dbReference>
<keyword evidence="7" id="KW-0573">Peptidoglycan synthesis</keyword>
<evidence type="ECO:0000256" key="9">
    <source>
        <dbReference type="ARBA" id="ARBA00023136"/>
    </source>
</evidence>
<reference evidence="15" key="2">
    <citation type="submission" date="2020-09" db="EMBL/GenBank/DDBJ databases">
        <authorList>
            <person name="Sun Q."/>
            <person name="Ohkuma M."/>
        </authorList>
    </citation>
    <scope>NUCLEOTIDE SEQUENCE</scope>
    <source>
        <strain evidence="15">JCM 18487</strain>
    </source>
</reference>
<evidence type="ECO:0000256" key="5">
    <source>
        <dbReference type="ARBA" id="ARBA00022692"/>
    </source>
</evidence>
<comment type="caution">
    <text evidence="15">The sequence shown here is derived from an EMBL/GenBank/DDBJ whole genome shotgun (WGS) entry which is preliminary data.</text>
</comment>
<dbReference type="Gene3D" id="3.90.1310.10">
    <property type="entry name" value="Penicillin-binding protein 2a (Domain 2)"/>
    <property type="match status" value="1"/>
</dbReference>
<keyword evidence="5 12" id="KW-0812">Transmembrane</keyword>
<dbReference type="InterPro" id="IPR036138">
    <property type="entry name" value="PBP_dimer_sf"/>
</dbReference>
<dbReference type="GO" id="GO:0009252">
    <property type="term" value="P:peptidoglycan biosynthetic process"/>
    <property type="evidence" value="ECO:0007669"/>
    <property type="project" value="UniProtKB-KW"/>
</dbReference>
<feature type="region of interest" description="Disordered" evidence="11">
    <location>
        <begin position="1"/>
        <end position="24"/>
    </location>
</feature>
<dbReference type="PANTHER" id="PTHR30627">
    <property type="entry name" value="PEPTIDOGLYCAN D,D-TRANSPEPTIDASE"/>
    <property type="match status" value="1"/>
</dbReference>
<dbReference type="EMBL" id="BMOY01000040">
    <property type="protein sequence ID" value="GGJ11851.1"/>
    <property type="molecule type" value="Genomic_DNA"/>
</dbReference>
<evidence type="ECO:0000256" key="1">
    <source>
        <dbReference type="ARBA" id="ARBA00004167"/>
    </source>
</evidence>
<accession>A0A917KF32</accession>
<dbReference type="GO" id="GO:0008658">
    <property type="term" value="F:penicillin binding"/>
    <property type="evidence" value="ECO:0007669"/>
    <property type="project" value="InterPro"/>
</dbReference>
<protein>
    <submittedName>
        <fullName evidence="15">Penicillin-binding protein</fullName>
    </submittedName>
</protein>
<dbReference type="GO" id="GO:0071972">
    <property type="term" value="F:peptidoglycan L,D-transpeptidase activity"/>
    <property type="evidence" value="ECO:0007669"/>
    <property type="project" value="TreeGrafter"/>
</dbReference>
<keyword evidence="10" id="KW-0961">Cell wall biogenesis/degradation</keyword>
<dbReference type="GO" id="GO:0005886">
    <property type="term" value="C:plasma membrane"/>
    <property type="evidence" value="ECO:0007669"/>
    <property type="project" value="UniProtKB-SubCell"/>
</dbReference>
<dbReference type="GO" id="GO:0071555">
    <property type="term" value="P:cell wall organization"/>
    <property type="evidence" value="ECO:0007669"/>
    <property type="project" value="UniProtKB-KW"/>
</dbReference>
<dbReference type="Pfam" id="PF03717">
    <property type="entry name" value="PBP_dimer"/>
    <property type="match status" value="1"/>
</dbReference>
<reference evidence="15" key="1">
    <citation type="journal article" date="2014" name="Int. J. Syst. Evol. Microbiol.">
        <title>Complete genome sequence of Corynebacterium casei LMG S-19264T (=DSM 44701T), isolated from a smear-ripened cheese.</title>
        <authorList>
            <consortium name="US DOE Joint Genome Institute (JGI-PGF)"/>
            <person name="Walter F."/>
            <person name="Albersmeier A."/>
            <person name="Kalinowski J."/>
            <person name="Ruckert C."/>
        </authorList>
    </citation>
    <scope>NUCLEOTIDE SEQUENCE</scope>
    <source>
        <strain evidence="15">JCM 18487</strain>
    </source>
</reference>
<evidence type="ECO:0000313" key="16">
    <source>
        <dbReference type="Proteomes" id="UP000637695"/>
    </source>
</evidence>
<keyword evidence="4" id="KW-1003">Cell membrane</keyword>
<feature type="domain" description="Penicillin-binding protein dimerisation" evidence="14">
    <location>
        <begin position="83"/>
        <end position="245"/>
    </location>
</feature>
<evidence type="ECO:0000256" key="6">
    <source>
        <dbReference type="ARBA" id="ARBA00022960"/>
    </source>
</evidence>
<feature type="compositionally biased region" description="Basic residues" evidence="11">
    <location>
        <begin position="1"/>
        <end position="16"/>
    </location>
</feature>
<dbReference type="Pfam" id="PF00905">
    <property type="entry name" value="Transpeptidase"/>
    <property type="match status" value="1"/>
</dbReference>
<keyword evidence="9 12" id="KW-0472">Membrane</keyword>
<keyword evidence="6" id="KW-0133">Cell shape</keyword>
<evidence type="ECO:0000259" key="13">
    <source>
        <dbReference type="Pfam" id="PF00905"/>
    </source>
</evidence>
<evidence type="ECO:0000259" key="14">
    <source>
        <dbReference type="Pfam" id="PF03717"/>
    </source>
</evidence>
<evidence type="ECO:0000256" key="2">
    <source>
        <dbReference type="ARBA" id="ARBA00004236"/>
    </source>
</evidence>
<comment type="subcellular location">
    <subcellularLocation>
        <location evidence="2">Cell membrane</location>
    </subcellularLocation>
    <subcellularLocation>
        <location evidence="1">Membrane</location>
        <topology evidence="1">Single-pass membrane protein</topology>
    </subcellularLocation>
</comment>
<evidence type="ECO:0000256" key="11">
    <source>
        <dbReference type="SAM" id="MobiDB-lite"/>
    </source>
</evidence>
<evidence type="ECO:0000256" key="7">
    <source>
        <dbReference type="ARBA" id="ARBA00022984"/>
    </source>
</evidence>
<evidence type="ECO:0000256" key="3">
    <source>
        <dbReference type="ARBA" id="ARBA00007171"/>
    </source>
</evidence>
<dbReference type="SUPFAM" id="SSF56601">
    <property type="entry name" value="beta-lactamase/transpeptidase-like"/>
    <property type="match status" value="1"/>
</dbReference>
<evidence type="ECO:0000256" key="4">
    <source>
        <dbReference type="ARBA" id="ARBA00022475"/>
    </source>
</evidence>
<dbReference type="InterPro" id="IPR001460">
    <property type="entry name" value="PCN-bd_Tpept"/>
</dbReference>
<keyword evidence="8 12" id="KW-1133">Transmembrane helix</keyword>
<proteinExistence type="inferred from homology"/>
<dbReference type="Gene3D" id="3.40.710.10">
    <property type="entry name" value="DD-peptidase/beta-lactamase superfamily"/>
    <property type="match status" value="1"/>
</dbReference>
<evidence type="ECO:0000256" key="10">
    <source>
        <dbReference type="ARBA" id="ARBA00023316"/>
    </source>
</evidence>
<dbReference type="GO" id="GO:0008360">
    <property type="term" value="P:regulation of cell shape"/>
    <property type="evidence" value="ECO:0007669"/>
    <property type="project" value="UniProtKB-KW"/>
</dbReference>
<organism evidence="15 16">
    <name type="scientific">Alicyclobacillus cellulosilyticus</name>
    <dbReference type="NCBI Taxonomy" id="1003997"/>
    <lineage>
        <taxon>Bacteria</taxon>
        <taxon>Bacillati</taxon>
        <taxon>Bacillota</taxon>
        <taxon>Bacilli</taxon>
        <taxon>Bacillales</taxon>
        <taxon>Alicyclobacillaceae</taxon>
        <taxon>Alicyclobacillus</taxon>
    </lineage>
</organism>